<evidence type="ECO:0000313" key="3">
    <source>
        <dbReference type="Proteomes" id="UP000282184"/>
    </source>
</evidence>
<feature type="signal peptide" evidence="1">
    <location>
        <begin position="1"/>
        <end position="22"/>
    </location>
</feature>
<keyword evidence="1" id="KW-0732">Signal</keyword>
<protein>
    <recommendedName>
        <fullName evidence="4">VCBS repeat-containing protein</fullName>
    </recommendedName>
</protein>
<organism evidence="2 3">
    <name type="scientific">Hymenobacter gummosus</name>
    <dbReference type="NCBI Taxonomy" id="1776032"/>
    <lineage>
        <taxon>Bacteria</taxon>
        <taxon>Pseudomonadati</taxon>
        <taxon>Bacteroidota</taxon>
        <taxon>Cytophagia</taxon>
        <taxon>Cytophagales</taxon>
        <taxon>Hymenobacteraceae</taxon>
        <taxon>Hymenobacter</taxon>
    </lineage>
</organism>
<dbReference type="RefSeq" id="WP_126693032.1">
    <property type="nucleotide sequence ID" value="NZ_RXOF01000005.1"/>
</dbReference>
<dbReference type="PROSITE" id="PS51257">
    <property type="entry name" value="PROKAR_LIPOPROTEIN"/>
    <property type="match status" value="1"/>
</dbReference>
<accession>A0A3S0HNF9</accession>
<feature type="chain" id="PRO_5018533479" description="VCBS repeat-containing protein" evidence="1">
    <location>
        <begin position="23"/>
        <end position="123"/>
    </location>
</feature>
<evidence type="ECO:0008006" key="4">
    <source>
        <dbReference type="Google" id="ProtNLM"/>
    </source>
</evidence>
<reference evidence="2 3" key="1">
    <citation type="submission" date="2018-12" db="EMBL/GenBank/DDBJ databases">
        <title>Hymenobacter gummosus sp. nov., isolated from a spring.</title>
        <authorList>
            <person name="Nie L."/>
        </authorList>
    </citation>
    <scope>NUCLEOTIDE SEQUENCE [LARGE SCALE GENOMIC DNA]</scope>
    <source>
        <strain evidence="2 3">KCTC 52166</strain>
    </source>
</reference>
<dbReference type="AlphaFoldDB" id="A0A3S0HNF9"/>
<sequence length="123" mass="13666">MLPRSLPCLLAAVLLGGCYFNAASRNPFAEVDWLEEHPGAGDRYVTFTPVLKADHAVVLGPAIGADYGELTFRDLNHDGMPEVIVETNTPIYEEELSVDRQVLQYRQQPGQRPAFVLIESTEH</sequence>
<dbReference type="Proteomes" id="UP000282184">
    <property type="component" value="Unassembled WGS sequence"/>
</dbReference>
<dbReference type="EMBL" id="RXOF01000005">
    <property type="protein sequence ID" value="RTQ49981.1"/>
    <property type="molecule type" value="Genomic_DNA"/>
</dbReference>
<comment type="caution">
    <text evidence="2">The sequence shown here is derived from an EMBL/GenBank/DDBJ whole genome shotgun (WGS) entry which is preliminary data.</text>
</comment>
<evidence type="ECO:0000256" key="1">
    <source>
        <dbReference type="SAM" id="SignalP"/>
    </source>
</evidence>
<dbReference type="OrthoDB" id="1494503at2"/>
<name>A0A3S0HNF9_9BACT</name>
<proteinExistence type="predicted"/>
<gene>
    <name evidence="2" type="ORF">EJV47_10075</name>
</gene>
<evidence type="ECO:0000313" key="2">
    <source>
        <dbReference type="EMBL" id="RTQ49981.1"/>
    </source>
</evidence>
<keyword evidence="3" id="KW-1185">Reference proteome</keyword>